<dbReference type="GO" id="GO:0005778">
    <property type="term" value="C:peroxisomal membrane"/>
    <property type="evidence" value="ECO:0007669"/>
    <property type="project" value="TreeGrafter"/>
</dbReference>
<evidence type="ECO:0000256" key="5">
    <source>
        <dbReference type="SAM" id="Phobius"/>
    </source>
</evidence>
<dbReference type="GO" id="GO:0006635">
    <property type="term" value="P:fatty acid beta-oxidation"/>
    <property type="evidence" value="ECO:0007669"/>
    <property type="project" value="TreeGrafter"/>
</dbReference>
<dbReference type="GO" id="GO:0007031">
    <property type="term" value="P:peroxisome organization"/>
    <property type="evidence" value="ECO:0007669"/>
    <property type="project" value="TreeGrafter"/>
</dbReference>
<evidence type="ECO:0000259" key="6">
    <source>
        <dbReference type="Pfam" id="PF06472"/>
    </source>
</evidence>
<dbReference type="AlphaFoldDB" id="A0A061QVM7"/>
<organism evidence="7">
    <name type="scientific">Tetraselmis sp. GSL018</name>
    <dbReference type="NCBI Taxonomy" id="582737"/>
    <lineage>
        <taxon>Eukaryota</taxon>
        <taxon>Viridiplantae</taxon>
        <taxon>Chlorophyta</taxon>
        <taxon>core chlorophytes</taxon>
        <taxon>Chlorodendrophyceae</taxon>
        <taxon>Chlorodendrales</taxon>
        <taxon>Chlorodendraceae</taxon>
        <taxon>Tetraselmis</taxon>
    </lineage>
</organism>
<sequence length="133" mass="15215">MIQAKYCDRRAFYWLSPKVDNPDQRVATDLASWCTTLGELMQKFCAAPLQVVYYSWLTFSYTGAVGLAIAYGFFVVGTALQRLIVSPIARLVFRQEELEGDFRAAHMRLHRSREEIALYRAGRVEEAALDSRL</sequence>
<dbReference type="EMBL" id="GBEZ01023106">
    <property type="protein sequence ID" value="JAC63763.1"/>
    <property type="molecule type" value="Transcribed_RNA"/>
</dbReference>
<dbReference type="GO" id="GO:0005524">
    <property type="term" value="F:ATP binding"/>
    <property type="evidence" value="ECO:0007669"/>
    <property type="project" value="UniProtKB-KW"/>
</dbReference>
<evidence type="ECO:0000256" key="1">
    <source>
        <dbReference type="ARBA" id="ARBA00022448"/>
    </source>
</evidence>
<evidence type="ECO:0000313" key="7">
    <source>
        <dbReference type="EMBL" id="JAC63763.1"/>
    </source>
</evidence>
<dbReference type="GO" id="GO:0015910">
    <property type="term" value="P:long-chain fatty acid import into peroxisome"/>
    <property type="evidence" value="ECO:0007669"/>
    <property type="project" value="TreeGrafter"/>
</dbReference>
<feature type="non-terminal residue" evidence="7">
    <location>
        <position position="133"/>
    </location>
</feature>
<proteinExistence type="predicted"/>
<feature type="transmembrane region" description="Helical" evidence="5">
    <location>
        <begin position="59"/>
        <end position="80"/>
    </location>
</feature>
<keyword evidence="7" id="KW-0067">ATP-binding</keyword>
<keyword evidence="3 5" id="KW-1133">Transmembrane helix</keyword>
<dbReference type="PANTHER" id="PTHR11384:SF59">
    <property type="entry name" value="LYSOSOMAL COBALAMIN TRANSPORTER ABCD4"/>
    <property type="match status" value="1"/>
</dbReference>
<dbReference type="GO" id="GO:0042760">
    <property type="term" value="P:very long-chain fatty acid catabolic process"/>
    <property type="evidence" value="ECO:0007669"/>
    <property type="project" value="TreeGrafter"/>
</dbReference>
<keyword evidence="4 5" id="KW-0472">Membrane</keyword>
<dbReference type="InterPro" id="IPR011527">
    <property type="entry name" value="ABC1_TM_dom"/>
</dbReference>
<accession>A0A061QVM7</accession>
<keyword evidence="1" id="KW-0813">Transport</keyword>
<reference evidence="7" key="1">
    <citation type="submission" date="2014-05" db="EMBL/GenBank/DDBJ databases">
        <title>The transcriptome of the halophilic microalga Tetraselmis sp. GSL018 isolated from the Great Salt Lake, Utah.</title>
        <authorList>
            <person name="Jinkerson R.E."/>
            <person name="D'Adamo S."/>
            <person name="Posewitz M.C."/>
        </authorList>
    </citation>
    <scope>NUCLEOTIDE SEQUENCE</scope>
    <source>
        <strain evidence="7">GSL018</strain>
    </source>
</reference>
<dbReference type="Pfam" id="PF06472">
    <property type="entry name" value="ABC_membrane_2"/>
    <property type="match status" value="1"/>
</dbReference>
<dbReference type="InterPro" id="IPR050835">
    <property type="entry name" value="ABC_transporter_sub-D"/>
</dbReference>
<protein>
    <submittedName>
        <fullName evidence="7">Atp-binding cassette sub-family d member 4</fullName>
    </submittedName>
</protein>
<keyword evidence="2 5" id="KW-0812">Transmembrane</keyword>
<dbReference type="GO" id="GO:0005324">
    <property type="term" value="F:long-chain fatty acid transmembrane transporter activity"/>
    <property type="evidence" value="ECO:0007669"/>
    <property type="project" value="TreeGrafter"/>
</dbReference>
<evidence type="ECO:0000256" key="4">
    <source>
        <dbReference type="ARBA" id="ARBA00023136"/>
    </source>
</evidence>
<keyword evidence="7" id="KW-0547">Nucleotide-binding</keyword>
<gene>
    <name evidence="7" type="ORF">TSPGSL018_19821</name>
</gene>
<dbReference type="GO" id="GO:0140359">
    <property type="term" value="F:ABC-type transporter activity"/>
    <property type="evidence" value="ECO:0007669"/>
    <property type="project" value="InterPro"/>
</dbReference>
<dbReference type="PANTHER" id="PTHR11384">
    <property type="entry name" value="ATP-BINDING CASSETTE, SUB-FAMILY D MEMBER"/>
    <property type="match status" value="1"/>
</dbReference>
<evidence type="ECO:0000256" key="3">
    <source>
        <dbReference type="ARBA" id="ARBA00022989"/>
    </source>
</evidence>
<feature type="domain" description="ABC transmembrane type-1" evidence="6">
    <location>
        <begin position="3"/>
        <end position="132"/>
    </location>
</feature>
<evidence type="ECO:0000256" key="2">
    <source>
        <dbReference type="ARBA" id="ARBA00022692"/>
    </source>
</evidence>
<name>A0A061QVM7_9CHLO</name>